<comment type="caution">
    <text evidence="2">The sequence shown here is derived from an EMBL/GenBank/DDBJ whole genome shotgun (WGS) entry which is preliminary data.</text>
</comment>
<feature type="region of interest" description="Disordered" evidence="1">
    <location>
        <begin position="1"/>
        <end position="20"/>
    </location>
</feature>
<protein>
    <submittedName>
        <fullName evidence="2">Uncharacterized protein</fullName>
    </submittedName>
</protein>
<organism evidence="2">
    <name type="scientific">marine sediment metagenome</name>
    <dbReference type="NCBI Taxonomy" id="412755"/>
    <lineage>
        <taxon>unclassified sequences</taxon>
        <taxon>metagenomes</taxon>
        <taxon>ecological metagenomes</taxon>
    </lineage>
</organism>
<sequence length="231" mass="24933">MGNQIPARPATEESSSKEQDLGFRYRDEAVHKEYIYCQADGVITINDYVDVDPYSFQAKKCQGNGLGNGILCVAQVAFTDNYYGFFEVVRKGVYEGFRKGGVAFGTSNTGLPTGTAGDENGIITAGGNAFEYHILGTQTILYPTWTLGTGINMLFDATADDGWELTNGIRAADPLAFVVGQDGAFHMKVKFSVATVSGTDDCAVGFRKAEAYQANIDDYHELVCFPGYAVG</sequence>
<proteinExistence type="predicted"/>
<reference evidence="2" key="1">
    <citation type="journal article" date="2015" name="Nature">
        <title>Complex archaea that bridge the gap between prokaryotes and eukaryotes.</title>
        <authorList>
            <person name="Spang A."/>
            <person name="Saw J.H."/>
            <person name="Jorgensen S.L."/>
            <person name="Zaremba-Niedzwiedzka K."/>
            <person name="Martijn J."/>
            <person name="Lind A.E."/>
            <person name="van Eijk R."/>
            <person name="Schleper C."/>
            <person name="Guy L."/>
            <person name="Ettema T.J."/>
        </authorList>
    </citation>
    <scope>NUCLEOTIDE SEQUENCE</scope>
</reference>
<name>A0A0F9LCX5_9ZZZZ</name>
<accession>A0A0F9LCX5</accession>
<gene>
    <name evidence="2" type="ORF">LCGC14_1525260</name>
</gene>
<evidence type="ECO:0000313" key="2">
    <source>
        <dbReference type="EMBL" id="KKM62080.1"/>
    </source>
</evidence>
<feature type="compositionally biased region" description="Basic and acidic residues" evidence="1">
    <location>
        <begin position="10"/>
        <end position="20"/>
    </location>
</feature>
<evidence type="ECO:0000256" key="1">
    <source>
        <dbReference type="SAM" id="MobiDB-lite"/>
    </source>
</evidence>
<dbReference type="EMBL" id="LAZR01011367">
    <property type="protein sequence ID" value="KKM62080.1"/>
    <property type="molecule type" value="Genomic_DNA"/>
</dbReference>
<dbReference type="AlphaFoldDB" id="A0A0F9LCX5"/>